<protein>
    <recommendedName>
        <fullName evidence="5">Carboxylic ester hydrolase</fullName>
        <ecNumber evidence="5">3.1.1.-</ecNumber>
    </recommendedName>
</protein>
<sequence>MGQAVSAERSTTSQVTIPGQGILTGYGLRSSTTNTISSIRFGKVPYALPVGPQDRFKKALPIPEDYDYTGEYFEPGLKCPQPAVPNPAFKYVKSPSDEHIQHLNIWVPSSDKYKPASGWPVIVYIHGGWLQYGSPSLPTFNTNEMFDDQEFHEKFIIVIPGYRVNMFGFMSCKELLEESNDSSNFGFWDQRMAIEWVFKYIKYFGGNEDFITVGGISAGAYSAFFQLTYELYHPDAIQVIKQIVFQSNTPYSQPKEIDECQEQFDEIVSKLGIDKNASGAEKLEALRKLDAGYIEDFIPTLELHTFRAVTDNVFVPEGIIDDLVSGKLAEKLTAKNIRFISGEVDNEPLKYSLLNTPNSLKELRTQIHNYYPAKVVQPLLDLYMPEPLDENDDGFQENLRILYGRIISDGQVYASSRGFLNQLVKHGFPVENIFRYRVGYRAKWLDQHLDIKYKVPHALDFTVWFYAMREGYTEEERVIVNKWLKPYIDFLAFKKDIEWDATEIHKLRYFNSDGSVQYINDPIWEWSIKVADTVFEAQTS</sequence>
<dbReference type="PROSITE" id="PS00122">
    <property type="entry name" value="CARBOXYLESTERASE_B_1"/>
    <property type="match status" value="1"/>
</dbReference>
<dbReference type="InterPro" id="IPR029058">
    <property type="entry name" value="AB_hydrolase_fold"/>
</dbReference>
<evidence type="ECO:0000256" key="5">
    <source>
        <dbReference type="RuleBase" id="RU361235"/>
    </source>
</evidence>
<name>A0A1L0BSK6_9ASCO</name>
<dbReference type="STRING" id="45354.A0A1L0BSK6"/>
<keyword evidence="4" id="KW-0442">Lipid degradation</keyword>
<feature type="domain" description="Carboxylesterase type B" evidence="6">
    <location>
        <begin position="14"/>
        <end position="494"/>
    </location>
</feature>
<dbReference type="Gene3D" id="3.40.50.1820">
    <property type="entry name" value="alpha/beta hydrolase"/>
    <property type="match status" value="1"/>
</dbReference>
<evidence type="ECO:0000256" key="1">
    <source>
        <dbReference type="ARBA" id="ARBA00001024"/>
    </source>
</evidence>
<dbReference type="EMBL" id="LT635759">
    <property type="protein sequence ID" value="SGZ54345.1"/>
    <property type="molecule type" value="Genomic_DNA"/>
</dbReference>
<evidence type="ECO:0000313" key="8">
    <source>
        <dbReference type="Proteomes" id="UP000182334"/>
    </source>
</evidence>
<keyword evidence="3 5" id="KW-0378">Hydrolase</keyword>
<comment type="catalytic activity">
    <reaction evidence="1">
        <text>a triacylglycerol + H2O = a diacylglycerol + a fatty acid + H(+)</text>
        <dbReference type="Rhea" id="RHEA:12044"/>
        <dbReference type="ChEBI" id="CHEBI:15377"/>
        <dbReference type="ChEBI" id="CHEBI:15378"/>
        <dbReference type="ChEBI" id="CHEBI:17855"/>
        <dbReference type="ChEBI" id="CHEBI:18035"/>
        <dbReference type="ChEBI" id="CHEBI:28868"/>
        <dbReference type="EC" id="3.1.1.3"/>
    </reaction>
</comment>
<dbReference type="EC" id="3.1.1.-" evidence="5"/>
<comment type="similarity">
    <text evidence="2 5">Belongs to the type-B carboxylesterase/lipase family.</text>
</comment>
<evidence type="ECO:0000259" key="6">
    <source>
        <dbReference type="Pfam" id="PF00135"/>
    </source>
</evidence>
<dbReference type="PANTHER" id="PTHR43142">
    <property type="entry name" value="CARBOXYLIC ESTER HYDROLASE"/>
    <property type="match status" value="1"/>
</dbReference>
<dbReference type="GO" id="GO:0004806">
    <property type="term" value="F:triacylglycerol lipase activity"/>
    <property type="evidence" value="ECO:0007669"/>
    <property type="project" value="UniProtKB-EC"/>
</dbReference>
<dbReference type="Pfam" id="PF00135">
    <property type="entry name" value="COesterase"/>
    <property type="match status" value="1"/>
</dbReference>
<dbReference type="SUPFAM" id="SSF53474">
    <property type="entry name" value="alpha/beta-Hydrolases"/>
    <property type="match status" value="1"/>
</dbReference>
<dbReference type="GO" id="GO:0016042">
    <property type="term" value="P:lipid catabolic process"/>
    <property type="evidence" value="ECO:0007669"/>
    <property type="project" value="UniProtKB-KW"/>
</dbReference>
<evidence type="ECO:0000313" key="7">
    <source>
        <dbReference type="EMBL" id="SGZ54345.1"/>
    </source>
</evidence>
<keyword evidence="8" id="KW-1185">Reference proteome</keyword>
<gene>
    <name evidence="7" type="ORF">SAMEA4029010_CIC11G00000005899</name>
</gene>
<keyword evidence="4" id="KW-0443">Lipid metabolism</keyword>
<evidence type="ECO:0000256" key="2">
    <source>
        <dbReference type="ARBA" id="ARBA00005964"/>
    </source>
</evidence>
<evidence type="ECO:0000256" key="4">
    <source>
        <dbReference type="ARBA" id="ARBA00022963"/>
    </source>
</evidence>
<dbReference type="PANTHER" id="PTHR43142:SF8">
    <property type="entry name" value="CARBOXYLIC ESTER HYDROLASE"/>
    <property type="match status" value="1"/>
</dbReference>
<accession>A0A1L0BSK6</accession>
<dbReference type="AlphaFoldDB" id="A0A1L0BSK6"/>
<dbReference type="Proteomes" id="UP000182334">
    <property type="component" value="Chromosome IV"/>
</dbReference>
<proteinExistence type="inferred from homology"/>
<dbReference type="InterPro" id="IPR002018">
    <property type="entry name" value="CarbesteraseB"/>
</dbReference>
<evidence type="ECO:0000256" key="3">
    <source>
        <dbReference type="ARBA" id="ARBA00022801"/>
    </source>
</evidence>
<organism evidence="7 8">
    <name type="scientific">Sungouiella intermedia</name>
    <dbReference type="NCBI Taxonomy" id="45354"/>
    <lineage>
        <taxon>Eukaryota</taxon>
        <taxon>Fungi</taxon>
        <taxon>Dikarya</taxon>
        <taxon>Ascomycota</taxon>
        <taxon>Saccharomycotina</taxon>
        <taxon>Pichiomycetes</taxon>
        <taxon>Metschnikowiaceae</taxon>
        <taxon>Sungouiella</taxon>
    </lineage>
</organism>
<reference evidence="7 8" key="1">
    <citation type="submission" date="2016-10" db="EMBL/GenBank/DDBJ databases">
        <authorList>
            <person name="de Groot N.N."/>
        </authorList>
    </citation>
    <scope>NUCLEOTIDE SEQUENCE [LARGE SCALE GENOMIC DNA]</scope>
    <source>
        <strain evidence="7 8">CBS 141442</strain>
    </source>
</reference>
<dbReference type="OrthoDB" id="6846267at2759"/>
<dbReference type="InterPro" id="IPR019826">
    <property type="entry name" value="Carboxylesterase_B_AS"/>
</dbReference>